<dbReference type="PANTHER" id="PTHR30287">
    <property type="entry name" value="MEMBRANE COMPONENT OF PREDICTED ABC SUPERFAMILY METABOLITE UPTAKE TRANSPORTER"/>
    <property type="match status" value="1"/>
</dbReference>
<feature type="domain" description="ABC3 transporter permease C-terminal" evidence="7">
    <location>
        <begin position="246"/>
        <end position="360"/>
    </location>
</feature>
<dbReference type="EMBL" id="JADOEF010000001">
    <property type="protein sequence ID" value="MBF7807870.1"/>
    <property type="molecule type" value="Genomic_DNA"/>
</dbReference>
<evidence type="ECO:0000256" key="5">
    <source>
        <dbReference type="ARBA" id="ARBA00023136"/>
    </source>
</evidence>
<sequence length="736" mass="83828">MVLNKRILREFVGNVSKYSGLTILILISSMLIVGFSNSVDCIMSTCQNAALQNNLEDGEFYVKSELSDMTLEKIKSLGVDIEENFYVDYKLFENQTIRIFKDRKNINKISIKKGNNLNGSNQIVIDEHFGEANDYKILNNLIIEKKNFKVVGYATASDYTRIIKKTSDLTPTPKNFGIGFMNEEDFKNLRDKSYSYVFKLNGVPVDKVKNIVSNNSTVTEFIKISDNSRAIGYIDDIKVNKNMSILMGFVICIMIAYMISMMIINTIDEESAIIGALYSLGYVKKEIVKHFMILPTIIVSIGAIIGTSLGFVIKDLLEKATTNTYSMPNITRIYPPYLIFIGVIIPILIVIIVNYFIISKKLNSTPLQLLRKEKKASKLNNVKINHFSFITKFRLREFLREIRGNIILFCGIFFATFGLAFGVCIYRTGDDYVKIIQDQINYNYMYILNRPIEVTENKGLEKITSKGLSIYSKDIEMDMDVILQGINEHSNFYSFSIPENDSGLYISDSVQGKFNLNVGDIITLKDKGENKIFNLKIKGVVKYKSGLNVFMNRSQLNRLLKEDKYYFNGYLSKNKLDINDDYVNSEVTYKNTIKSAQDNTYNMYPTIAFIVISSSAILIISMYLLLKAMVDKSISSISLVKIFGFNQKEINKLYLGSLLYTVLFSIVISIPISVKIIKLMYPGMTADVQAYYSISLEPKDYCLVVIMVMVGYFISDVLLKRHIKTISLSEALKNRD</sequence>
<dbReference type="PANTHER" id="PTHR30287:SF1">
    <property type="entry name" value="INNER MEMBRANE PROTEIN"/>
    <property type="match status" value="1"/>
</dbReference>
<dbReference type="Proteomes" id="UP000631418">
    <property type="component" value="Unassembled WGS sequence"/>
</dbReference>
<comment type="caution">
    <text evidence="8">The sequence shown here is derived from an EMBL/GenBank/DDBJ whole genome shotgun (WGS) entry which is preliminary data.</text>
</comment>
<evidence type="ECO:0000256" key="3">
    <source>
        <dbReference type="ARBA" id="ARBA00022692"/>
    </source>
</evidence>
<evidence type="ECO:0000256" key="1">
    <source>
        <dbReference type="ARBA" id="ARBA00004651"/>
    </source>
</evidence>
<feature type="transmembrane region" description="Helical" evidence="6">
    <location>
        <begin position="291"/>
        <end position="313"/>
    </location>
</feature>
<dbReference type="GO" id="GO:0005886">
    <property type="term" value="C:plasma membrane"/>
    <property type="evidence" value="ECO:0007669"/>
    <property type="project" value="UniProtKB-SubCell"/>
</dbReference>
<dbReference type="AlphaFoldDB" id="A0AAE2RLZ1"/>
<dbReference type="OMA" id="PMETAQR"/>
<evidence type="ECO:0000256" key="6">
    <source>
        <dbReference type="SAM" id="Phobius"/>
    </source>
</evidence>
<feature type="transmembrane region" description="Helical" evidence="6">
    <location>
        <begin position="21"/>
        <end position="39"/>
    </location>
</feature>
<comment type="subcellular location">
    <subcellularLocation>
        <location evidence="1">Cell membrane</location>
        <topology evidence="1">Multi-pass membrane protein</topology>
    </subcellularLocation>
</comment>
<protein>
    <submittedName>
        <fullName evidence="8">ABC transporter permease</fullName>
    </submittedName>
</protein>
<keyword evidence="5 6" id="KW-0472">Membrane</keyword>
<name>A0AAE2RLZ1_CLOBE</name>
<evidence type="ECO:0000313" key="9">
    <source>
        <dbReference type="Proteomes" id="UP000631418"/>
    </source>
</evidence>
<feature type="transmembrane region" description="Helical" evidence="6">
    <location>
        <begin position="333"/>
        <end position="358"/>
    </location>
</feature>
<organism evidence="8 9">
    <name type="scientific">Clostridium beijerinckii</name>
    <name type="common">Clostridium MP</name>
    <dbReference type="NCBI Taxonomy" id="1520"/>
    <lineage>
        <taxon>Bacteria</taxon>
        <taxon>Bacillati</taxon>
        <taxon>Bacillota</taxon>
        <taxon>Clostridia</taxon>
        <taxon>Eubacteriales</taxon>
        <taxon>Clostridiaceae</taxon>
        <taxon>Clostridium</taxon>
    </lineage>
</organism>
<proteinExistence type="predicted"/>
<feature type="transmembrane region" description="Helical" evidence="6">
    <location>
        <begin position="701"/>
        <end position="719"/>
    </location>
</feature>
<gene>
    <name evidence="8" type="ORF">IS491_04010</name>
</gene>
<evidence type="ECO:0000256" key="4">
    <source>
        <dbReference type="ARBA" id="ARBA00022989"/>
    </source>
</evidence>
<feature type="transmembrane region" description="Helical" evidence="6">
    <location>
        <begin position="243"/>
        <end position="264"/>
    </location>
</feature>
<dbReference type="InterPro" id="IPR038766">
    <property type="entry name" value="Membrane_comp_ABC_pdt"/>
</dbReference>
<feature type="domain" description="ABC3 transporter permease C-terminal" evidence="7">
    <location>
        <begin position="609"/>
        <end position="724"/>
    </location>
</feature>
<feature type="transmembrane region" description="Helical" evidence="6">
    <location>
        <begin position="658"/>
        <end position="681"/>
    </location>
</feature>
<dbReference type="RefSeq" id="WP_011967614.1">
    <property type="nucleotide sequence ID" value="NZ_CP073279.1"/>
</dbReference>
<feature type="transmembrane region" description="Helical" evidence="6">
    <location>
        <begin position="603"/>
        <end position="626"/>
    </location>
</feature>
<accession>A0AAE2RLZ1</accession>
<keyword evidence="4 6" id="KW-1133">Transmembrane helix</keyword>
<keyword evidence="2" id="KW-1003">Cell membrane</keyword>
<feature type="transmembrane region" description="Helical" evidence="6">
    <location>
        <begin position="406"/>
        <end position="429"/>
    </location>
</feature>
<dbReference type="Pfam" id="PF02687">
    <property type="entry name" value="FtsX"/>
    <property type="match status" value="2"/>
</dbReference>
<keyword evidence="3 6" id="KW-0812">Transmembrane</keyword>
<evidence type="ECO:0000256" key="2">
    <source>
        <dbReference type="ARBA" id="ARBA00022475"/>
    </source>
</evidence>
<dbReference type="InterPro" id="IPR003838">
    <property type="entry name" value="ABC3_permease_C"/>
</dbReference>
<reference evidence="8" key="1">
    <citation type="submission" date="2020-11" db="EMBL/GenBank/DDBJ databases">
        <authorList>
            <person name="Thieme N."/>
            <person name="Liebl W."/>
            <person name="Zverlov V."/>
        </authorList>
    </citation>
    <scope>NUCLEOTIDE SEQUENCE</scope>
    <source>
        <strain evidence="8">NT08</strain>
    </source>
</reference>
<evidence type="ECO:0000259" key="7">
    <source>
        <dbReference type="Pfam" id="PF02687"/>
    </source>
</evidence>
<evidence type="ECO:0000313" key="8">
    <source>
        <dbReference type="EMBL" id="MBF7807870.1"/>
    </source>
</evidence>